<feature type="compositionally biased region" description="Low complexity" evidence="3">
    <location>
        <begin position="202"/>
        <end position="214"/>
    </location>
</feature>
<feature type="compositionally biased region" description="Polar residues" evidence="3">
    <location>
        <begin position="223"/>
        <end position="238"/>
    </location>
</feature>
<dbReference type="GO" id="GO:0009966">
    <property type="term" value="P:regulation of signal transduction"/>
    <property type="evidence" value="ECO:0007669"/>
    <property type="project" value="InterPro"/>
</dbReference>
<comment type="similarity">
    <text evidence="1">Belongs to the protein phosphatase inhibitor 2 family.</text>
</comment>
<dbReference type="PANTHER" id="PTHR12398:SF20">
    <property type="entry name" value="PROTEIN PHOSPHATASE 1 REGULATORY INHIBITOR SUBUNIT 2"/>
    <property type="match status" value="1"/>
</dbReference>
<evidence type="ECO:0000313" key="5">
    <source>
        <dbReference type="Proteomes" id="UP001356427"/>
    </source>
</evidence>
<dbReference type="InterPro" id="IPR007062">
    <property type="entry name" value="PPI-2"/>
</dbReference>
<organism evidence="4 5">
    <name type="scientific">Coregonus suidteri</name>
    <dbReference type="NCBI Taxonomy" id="861788"/>
    <lineage>
        <taxon>Eukaryota</taxon>
        <taxon>Metazoa</taxon>
        <taxon>Chordata</taxon>
        <taxon>Craniata</taxon>
        <taxon>Vertebrata</taxon>
        <taxon>Euteleostomi</taxon>
        <taxon>Actinopterygii</taxon>
        <taxon>Neopterygii</taxon>
        <taxon>Teleostei</taxon>
        <taxon>Protacanthopterygii</taxon>
        <taxon>Salmoniformes</taxon>
        <taxon>Salmonidae</taxon>
        <taxon>Coregoninae</taxon>
        <taxon>Coregonus</taxon>
    </lineage>
</organism>
<reference evidence="4 5" key="1">
    <citation type="submission" date="2021-04" db="EMBL/GenBank/DDBJ databases">
        <authorList>
            <person name="De Guttry C."/>
            <person name="Zahm M."/>
            <person name="Klopp C."/>
            <person name="Cabau C."/>
            <person name="Louis A."/>
            <person name="Berthelot C."/>
            <person name="Parey E."/>
            <person name="Roest Crollius H."/>
            <person name="Montfort J."/>
            <person name="Robinson-Rechavi M."/>
            <person name="Bucao C."/>
            <person name="Bouchez O."/>
            <person name="Gislard M."/>
            <person name="Lluch J."/>
            <person name="Milhes M."/>
            <person name="Lampietro C."/>
            <person name="Lopez Roques C."/>
            <person name="Donnadieu C."/>
            <person name="Braasch I."/>
            <person name="Desvignes T."/>
            <person name="Postlethwait J."/>
            <person name="Bobe J."/>
            <person name="Wedekind C."/>
            <person name="Guiguen Y."/>
        </authorList>
    </citation>
    <scope>NUCLEOTIDE SEQUENCE [LARGE SCALE GENOMIC DNA]</scope>
    <source>
        <strain evidence="4">Cs_M1</strain>
        <tissue evidence="4">Blood</tissue>
    </source>
</reference>
<protein>
    <submittedName>
        <fullName evidence="4">Uncharacterized protein</fullName>
    </submittedName>
</protein>
<comment type="caution">
    <text evidence="4">The sequence shown here is derived from an EMBL/GenBank/DDBJ whole genome shotgun (WGS) entry which is preliminary data.</text>
</comment>
<accession>A0AAN8R7M2</accession>
<feature type="region of interest" description="Disordered" evidence="3">
    <location>
        <begin position="197"/>
        <end position="254"/>
    </location>
</feature>
<sequence length="353" mass="38458">MTGAGSSLMPLRGILKNSHSSDEPELLVHNPDCPLRCQSSPVPLTQLQCHLSLGSNSASLSNPGMPLKGILRTSISSGATETQKDCNSSKFRKRQRWDEGNILATSCHSWLMPVSGSKEVKPGPHLCSVTMLDGGAGTSTSGEQICLCMSKRKKSQSWNEMSIMATQPPYTDNPWMKADDGFTASVGLFTRRSLSLRDDAGPSHSSTSTSYSQPPCSPLKPVKNSSASNQYPNRNQLDQPKDTSQHGMMGSSKQAIEAKAMATEESADIDLYVSPSFEQLRKAHFREDREVLLARRSIVKDDDEDEDTESTDYTVPMLNYCSCTSSGGGYAAPMCKRTQTVDTEKEKTIPSDK</sequence>
<gene>
    <name evidence="4" type="ORF">J4Q44_G00120420</name>
</gene>
<evidence type="ECO:0000256" key="1">
    <source>
        <dbReference type="ARBA" id="ARBA00005472"/>
    </source>
</evidence>
<dbReference type="EMBL" id="JAGTTL010000010">
    <property type="protein sequence ID" value="KAK6316642.1"/>
    <property type="molecule type" value="Genomic_DNA"/>
</dbReference>
<keyword evidence="2" id="KW-0650">Protein phosphatase inhibitor</keyword>
<dbReference type="GO" id="GO:0004864">
    <property type="term" value="F:protein phosphatase inhibitor activity"/>
    <property type="evidence" value="ECO:0007669"/>
    <property type="project" value="UniProtKB-KW"/>
</dbReference>
<evidence type="ECO:0000256" key="2">
    <source>
        <dbReference type="ARBA" id="ARBA00023272"/>
    </source>
</evidence>
<dbReference type="Pfam" id="PF04979">
    <property type="entry name" value="IPP-2"/>
    <property type="match status" value="1"/>
</dbReference>
<dbReference type="AlphaFoldDB" id="A0AAN8R7M2"/>
<dbReference type="Proteomes" id="UP001356427">
    <property type="component" value="Unassembled WGS sequence"/>
</dbReference>
<evidence type="ECO:0000256" key="3">
    <source>
        <dbReference type="SAM" id="MobiDB-lite"/>
    </source>
</evidence>
<name>A0AAN8R7M2_9TELE</name>
<proteinExistence type="inferred from homology"/>
<evidence type="ECO:0000313" key="4">
    <source>
        <dbReference type="EMBL" id="KAK6316642.1"/>
    </source>
</evidence>
<dbReference type="PANTHER" id="PTHR12398">
    <property type="entry name" value="PROTEIN PHOSPHATASE INHIBITOR"/>
    <property type="match status" value="1"/>
</dbReference>
<keyword evidence="5" id="KW-1185">Reference proteome</keyword>